<sequence>MAGFFSCLLHWWRRGRFLVLRPVAEGFTYRSGLCIAHNVDSKLDNI</sequence>
<name>A0AAU7E3C5_9VIRU</name>
<evidence type="ECO:0000313" key="1">
    <source>
        <dbReference type="EMBL" id="XBH24344.1"/>
    </source>
</evidence>
<organism evidence="1">
    <name type="scientific">Salmonella phage pJS4</name>
    <dbReference type="NCBI Taxonomy" id="3141578"/>
    <lineage>
        <taxon>Viruses</taxon>
    </lineage>
</organism>
<proteinExistence type="predicted"/>
<dbReference type="EMBL" id="PP664540">
    <property type="protein sequence ID" value="XBH24344.1"/>
    <property type="molecule type" value="Genomic_DNA"/>
</dbReference>
<reference evidence="1" key="1">
    <citation type="submission" date="2024-04" db="EMBL/GenBank/DDBJ databases">
        <title>Whole genome sequence of Salmonella Infantis pESI phage B1.</title>
        <authorList>
            <person name="Stephen J."/>
            <person name="Lekshmi M."/>
            <person name="Rajendran K."/>
            <person name="Nayak B.B."/>
            <person name="Kumar S.H."/>
        </authorList>
    </citation>
    <scope>NUCLEOTIDE SEQUENCE</scope>
</reference>
<accession>A0AAU7E3C5</accession>
<protein>
    <submittedName>
        <fullName evidence="1">Uncharacterized protein</fullName>
    </submittedName>
</protein>
<gene>
    <name evidence="1" type="ORF">TLEXVJXA_CDS0559</name>
</gene>